<dbReference type="InterPro" id="IPR006626">
    <property type="entry name" value="PbH1"/>
</dbReference>
<proteinExistence type="predicted"/>
<dbReference type="GO" id="GO:0033916">
    <property type="term" value="F:beta-agarase activity"/>
    <property type="evidence" value="ECO:0007669"/>
    <property type="project" value="UniProtKB-EC"/>
</dbReference>
<dbReference type="EMBL" id="AP012338">
    <property type="protein sequence ID" value="BAM04916.1"/>
    <property type="molecule type" value="Genomic_DNA"/>
</dbReference>
<keyword evidence="2" id="KW-0326">Glycosidase</keyword>
<keyword evidence="1" id="KW-0732">Signal</keyword>
<dbReference type="InterPro" id="IPR011050">
    <property type="entry name" value="Pectin_lyase_fold/virulence"/>
</dbReference>
<keyword evidence="3" id="KW-1185">Reference proteome</keyword>
<dbReference type="EC" id="3.2.1.81" evidence="2"/>
<name>I0II28_PHYMF</name>
<dbReference type="SMART" id="SM00710">
    <property type="entry name" value="PbH1"/>
    <property type="match status" value="7"/>
</dbReference>
<organism evidence="2 3">
    <name type="scientific">Phycisphaera mikurensis (strain NBRC 102666 / KCTC 22515 / FYK2301M01)</name>
    <dbReference type="NCBI Taxonomy" id="1142394"/>
    <lineage>
        <taxon>Bacteria</taxon>
        <taxon>Pseudomonadati</taxon>
        <taxon>Planctomycetota</taxon>
        <taxon>Phycisphaerae</taxon>
        <taxon>Phycisphaerales</taxon>
        <taxon>Phycisphaeraceae</taxon>
        <taxon>Phycisphaera</taxon>
    </lineage>
</organism>
<dbReference type="HOGENOM" id="CLU_660315_0_0_0"/>
<sequence length="416" mass="44049">MMMISRLRGAARAAGRPVRRWTLLLACVAAPAAAAATVDVNARSAWGIEDAFRRAGVNGTVNLRQDLRIDRPAVLRTAGVTFRGNGFRLFEGPSKPDMLRLEAAGIRLEGIEFVAQPSLPTGDRFRAMVVPGAENLTISGCTFRNGSGGIRKVGESPRGLRVLGNTFWSVPTAIAWNRDVIRIPGTNPVGRAVDGGRFVIGNNTIHNPSIAGITIDAGNDAGTAPNGGKPLAGNGDPRFPQAMNPLRYQMRGRTTGFFVPGAGRSWIGGNRVLGVGGFGIALARVSGIDVVNNVVTVAKRGKPYRRGIHLENRTRGVDVRDNRVNVLGGSGFPSAYGMVTFTDYGNDAAYANGVRAVRFINNRAWGGGRGYVGRGFSGIAFERNRAGSGVRPYDFANAPGGSSAFSVSRDNAPFNP</sequence>
<feature type="chain" id="PRO_5003629716" evidence="1">
    <location>
        <begin position="36"/>
        <end position="416"/>
    </location>
</feature>
<gene>
    <name evidence="2" type="ordered locus">PSMK_27570</name>
</gene>
<dbReference type="AlphaFoldDB" id="I0II28"/>
<keyword evidence="2" id="KW-0378">Hydrolase</keyword>
<accession>I0II28</accession>
<evidence type="ECO:0000313" key="3">
    <source>
        <dbReference type="Proteomes" id="UP000007881"/>
    </source>
</evidence>
<dbReference type="InterPro" id="IPR012334">
    <property type="entry name" value="Pectin_lyas_fold"/>
</dbReference>
<protein>
    <submittedName>
        <fullName evidence="2">Putative beta-agarase</fullName>
        <ecNumber evidence="2">3.2.1.81</ecNumber>
    </submittedName>
</protein>
<dbReference type="RefSeq" id="WP_014438126.1">
    <property type="nucleotide sequence ID" value="NC_017080.1"/>
</dbReference>
<feature type="signal peptide" evidence="1">
    <location>
        <begin position="1"/>
        <end position="35"/>
    </location>
</feature>
<evidence type="ECO:0000256" key="1">
    <source>
        <dbReference type="SAM" id="SignalP"/>
    </source>
</evidence>
<dbReference type="SUPFAM" id="SSF51126">
    <property type="entry name" value="Pectin lyase-like"/>
    <property type="match status" value="1"/>
</dbReference>
<reference evidence="2 3" key="1">
    <citation type="submission" date="2012-02" db="EMBL/GenBank/DDBJ databases">
        <title>Complete genome sequence of Phycisphaera mikurensis NBRC 102666.</title>
        <authorList>
            <person name="Ankai A."/>
            <person name="Hosoyama A."/>
            <person name="Terui Y."/>
            <person name="Sekine M."/>
            <person name="Fukai R."/>
            <person name="Kato Y."/>
            <person name="Nakamura S."/>
            <person name="Yamada-Narita S."/>
            <person name="Kawakoshi A."/>
            <person name="Fukunaga Y."/>
            <person name="Yamazaki S."/>
            <person name="Fujita N."/>
        </authorList>
    </citation>
    <scope>NUCLEOTIDE SEQUENCE [LARGE SCALE GENOMIC DNA]</scope>
    <source>
        <strain evidence="3">NBRC 102666 / KCTC 22515 / FYK2301M01</strain>
    </source>
</reference>
<dbReference type="Gene3D" id="2.160.20.10">
    <property type="entry name" value="Single-stranded right-handed beta-helix, Pectin lyase-like"/>
    <property type="match status" value="1"/>
</dbReference>
<dbReference type="Proteomes" id="UP000007881">
    <property type="component" value="Chromosome"/>
</dbReference>
<evidence type="ECO:0000313" key="2">
    <source>
        <dbReference type="EMBL" id="BAM04916.1"/>
    </source>
</evidence>
<dbReference type="KEGG" id="phm:PSMK_27570"/>